<evidence type="ECO:0000256" key="1">
    <source>
        <dbReference type="ARBA" id="ARBA00009632"/>
    </source>
</evidence>
<keyword evidence="5" id="KW-0378">Hydrolase</keyword>
<accession>A0ABS5PNJ3</accession>
<dbReference type="Gene3D" id="3.30.750.70">
    <property type="entry name" value="4-hydroxybutyrate coenzyme like domains"/>
    <property type="match status" value="1"/>
</dbReference>
<dbReference type="InterPro" id="IPR037171">
    <property type="entry name" value="NagB/RpiA_transferase-like"/>
</dbReference>
<dbReference type="PANTHER" id="PTHR21432:SF20">
    <property type="entry name" value="ACETYL-COA HYDROLASE"/>
    <property type="match status" value="1"/>
</dbReference>
<feature type="domain" description="Acetyl-CoA hydrolase/transferase C-terminal" evidence="4">
    <location>
        <begin position="272"/>
        <end position="423"/>
    </location>
</feature>
<comment type="caution">
    <text evidence="5">The sequence shown here is derived from an EMBL/GenBank/DDBJ whole genome shotgun (WGS) entry which is preliminary data.</text>
</comment>
<proteinExistence type="inferred from homology"/>
<feature type="domain" description="Acetyl-CoA hydrolase/transferase N-terminal" evidence="3">
    <location>
        <begin position="4"/>
        <end position="179"/>
    </location>
</feature>
<evidence type="ECO:0000256" key="2">
    <source>
        <dbReference type="ARBA" id="ARBA00022679"/>
    </source>
</evidence>
<dbReference type="RefSeq" id="WP_213235707.1">
    <property type="nucleotide sequence ID" value="NZ_JAHBCL010000006.1"/>
</dbReference>
<dbReference type="InterPro" id="IPR038460">
    <property type="entry name" value="AcetylCoA_hyd_C_sf"/>
</dbReference>
<dbReference type="GO" id="GO:0016787">
    <property type="term" value="F:hydrolase activity"/>
    <property type="evidence" value="ECO:0007669"/>
    <property type="project" value="UniProtKB-KW"/>
</dbReference>
<dbReference type="SUPFAM" id="SSF100950">
    <property type="entry name" value="NagB/RpiA/CoA transferase-like"/>
    <property type="match status" value="2"/>
</dbReference>
<reference evidence="5 6" key="1">
    <citation type="submission" date="2021-05" db="EMBL/GenBank/DDBJ databases">
        <title>Fusibacter ferrireducens sp. nov., an anaerobic, sulfur- and Fe-reducing bacterium isolated from the mangrove sediment.</title>
        <authorList>
            <person name="Qiu D."/>
        </authorList>
    </citation>
    <scope>NUCLEOTIDE SEQUENCE [LARGE SCALE GENOMIC DNA]</scope>
    <source>
        <strain evidence="5 6">DSM 12116</strain>
    </source>
</reference>
<dbReference type="InterPro" id="IPR003702">
    <property type="entry name" value="ActCoA_hydro_N"/>
</dbReference>
<evidence type="ECO:0000313" key="6">
    <source>
        <dbReference type="Proteomes" id="UP000746471"/>
    </source>
</evidence>
<dbReference type="InterPro" id="IPR046433">
    <property type="entry name" value="ActCoA_hydro"/>
</dbReference>
<evidence type="ECO:0000313" key="5">
    <source>
        <dbReference type="EMBL" id="MBS7525921.1"/>
    </source>
</evidence>
<gene>
    <name evidence="5" type="ORF">KHM83_04420</name>
</gene>
<sequence length="432" mass="47428">MMWQDDYRKKCVSAEAAIKKLQGMRRIVVGHACSEPTTLIDALIAQKTLFHALEIVHMVAMGKSAYTEPGMEKYFRHNALFVGGSTRAAVQANRADYTPCFFYEVPQLFREGQLPVDAALIQVSKPDDHGYCSFGLSNDYTKPAAEAAEVVIAEVNDQMPRTFGDNFIHVSELDCIVETSVPLLQMPRAAIGDAERAIGGYCSELIENGSTLQLGIGGIPDAVLLSLTDKSGLGIHSEMFSDGVVDLYEAGVITNQNKTLHKGQMVVTFVMGTDRLYRFINDNPMVAFYPVDYVNHPAVIAKNHKMVSINSCIEVDLMGQVSSESIGYKQFSGTGGQVDYVRGTRMAKGGKSIIAMPSTAKRGTMSRIVPLLKEGSAVTTSRNDVHFIVTEYGIADLRGKTLKARAKALIDIAHPRFRSELAEMVERRFKPQ</sequence>
<dbReference type="Pfam" id="PF02550">
    <property type="entry name" value="AcetylCoA_hydro"/>
    <property type="match status" value="1"/>
</dbReference>
<dbReference type="EMBL" id="JAHBCL010000006">
    <property type="protein sequence ID" value="MBS7525921.1"/>
    <property type="molecule type" value="Genomic_DNA"/>
</dbReference>
<dbReference type="Proteomes" id="UP000746471">
    <property type="component" value="Unassembled WGS sequence"/>
</dbReference>
<dbReference type="Gene3D" id="3.40.1080.20">
    <property type="entry name" value="Acetyl-CoA hydrolase/transferase C-terminal domain"/>
    <property type="match status" value="1"/>
</dbReference>
<evidence type="ECO:0000259" key="3">
    <source>
        <dbReference type="Pfam" id="PF02550"/>
    </source>
</evidence>
<protein>
    <submittedName>
        <fullName evidence="5">Acetyl-CoA hydrolase/transferase family protein</fullName>
    </submittedName>
</protein>
<organism evidence="5 6">
    <name type="scientific">Fusibacter paucivorans</name>
    <dbReference type="NCBI Taxonomy" id="76009"/>
    <lineage>
        <taxon>Bacteria</taxon>
        <taxon>Bacillati</taxon>
        <taxon>Bacillota</taxon>
        <taxon>Clostridia</taxon>
        <taxon>Eubacteriales</taxon>
        <taxon>Eubacteriales Family XII. Incertae Sedis</taxon>
        <taxon>Fusibacter</taxon>
    </lineage>
</organism>
<dbReference type="InterPro" id="IPR026888">
    <property type="entry name" value="AcetylCoA_hyd_C"/>
</dbReference>
<dbReference type="PANTHER" id="PTHR21432">
    <property type="entry name" value="ACETYL-COA HYDROLASE-RELATED"/>
    <property type="match status" value="1"/>
</dbReference>
<keyword evidence="6" id="KW-1185">Reference proteome</keyword>
<keyword evidence="2" id="KW-0808">Transferase</keyword>
<dbReference type="Pfam" id="PF13336">
    <property type="entry name" value="AcetylCoA_hyd_C"/>
    <property type="match status" value="1"/>
</dbReference>
<name>A0ABS5PNJ3_9FIRM</name>
<dbReference type="Gene3D" id="3.40.1080.10">
    <property type="entry name" value="Glutaconate Coenzyme A-transferase"/>
    <property type="match status" value="1"/>
</dbReference>
<evidence type="ECO:0000259" key="4">
    <source>
        <dbReference type="Pfam" id="PF13336"/>
    </source>
</evidence>
<comment type="similarity">
    <text evidence="1">Belongs to the acetyl-CoA hydrolase/transferase family.</text>
</comment>